<feature type="domain" description="N-acetyltransferase" evidence="3">
    <location>
        <begin position="13"/>
        <end position="167"/>
    </location>
</feature>
<dbReference type="InterPro" id="IPR050832">
    <property type="entry name" value="Bact_Acetyltransf"/>
</dbReference>
<dbReference type="OrthoDB" id="9789603at2"/>
<organism evidence="4 5">
    <name type="scientific">Cryobacterium cryoconiti</name>
    <dbReference type="NCBI Taxonomy" id="1259239"/>
    <lineage>
        <taxon>Bacteria</taxon>
        <taxon>Bacillati</taxon>
        <taxon>Actinomycetota</taxon>
        <taxon>Actinomycetes</taxon>
        <taxon>Micrococcales</taxon>
        <taxon>Microbacteriaceae</taxon>
        <taxon>Cryobacterium</taxon>
    </lineage>
</organism>
<dbReference type="PANTHER" id="PTHR43877:SF2">
    <property type="entry name" value="AMINOALKYLPHOSPHONATE N-ACETYLTRANSFERASE-RELATED"/>
    <property type="match status" value="1"/>
</dbReference>
<evidence type="ECO:0000259" key="3">
    <source>
        <dbReference type="PROSITE" id="PS51186"/>
    </source>
</evidence>
<dbReference type="Proteomes" id="UP000297472">
    <property type="component" value="Unassembled WGS sequence"/>
</dbReference>
<dbReference type="PROSITE" id="PS51186">
    <property type="entry name" value="GNAT"/>
    <property type="match status" value="1"/>
</dbReference>
<sequence>MDDVTLTLPSGSAILRRAALRDLTAIVGLLADDSISASRGDTGKTEDRPAYERAFAAIDADPAQQLLVATSLQGDVVATMQLTVIPGLSRVGSSRLQIEAVRVRSDQRSRGLGGAMIEWATCNAPAFGAHLVQLTSDAARGDAHRFYERLGFTPSHVGFKYAVPAID</sequence>
<keyword evidence="1 4" id="KW-0808">Transferase</keyword>
<dbReference type="GO" id="GO:0016747">
    <property type="term" value="F:acyltransferase activity, transferring groups other than amino-acyl groups"/>
    <property type="evidence" value="ECO:0007669"/>
    <property type="project" value="InterPro"/>
</dbReference>
<keyword evidence="5" id="KW-1185">Reference proteome</keyword>
<dbReference type="Pfam" id="PF00583">
    <property type="entry name" value="Acetyltransf_1"/>
    <property type="match status" value="1"/>
</dbReference>
<dbReference type="SUPFAM" id="SSF55729">
    <property type="entry name" value="Acyl-CoA N-acyltransferases (Nat)"/>
    <property type="match status" value="1"/>
</dbReference>
<dbReference type="RefSeq" id="WP_134425236.1">
    <property type="nucleotide sequence ID" value="NZ_SOHA01000038.1"/>
</dbReference>
<dbReference type="InterPro" id="IPR016181">
    <property type="entry name" value="Acyl_CoA_acyltransferase"/>
</dbReference>
<evidence type="ECO:0000256" key="2">
    <source>
        <dbReference type="ARBA" id="ARBA00023315"/>
    </source>
</evidence>
<comment type="caution">
    <text evidence="4">The sequence shown here is derived from an EMBL/GenBank/DDBJ whole genome shotgun (WGS) entry which is preliminary data.</text>
</comment>
<dbReference type="InterPro" id="IPR000182">
    <property type="entry name" value="GNAT_dom"/>
</dbReference>
<evidence type="ECO:0000256" key="1">
    <source>
        <dbReference type="ARBA" id="ARBA00022679"/>
    </source>
</evidence>
<dbReference type="Gene3D" id="3.40.630.30">
    <property type="match status" value="1"/>
</dbReference>
<keyword evidence="2" id="KW-0012">Acyltransferase</keyword>
<name>A0A4Y8JRS6_9MICO</name>
<gene>
    <name evidence="4" type="ORF">E3T49_12490</name>
</gene>
<dbReference type="AlphaFoldDB" id="A0A4Y8JRS6"/>
<proteinExistence type="predicted"/>
<accession>A0A4Y8JRS6</accession>
<dbReference type="EMBL" id="SOHA01000038">
    <property type="protein sequence ID" value="TFD27889.1"/>
    <property type="molecule type" value="Genomic_DNA"/>
</dbReference>
<protein>
    <submittedName>
        <fullName evidence="4">GNAT family N-acetyltransferase</fullName>
    </submittedName>
</protein>
<evidence type="ECO:0000313" key="5">
    <source>
        <dbReference type="Proteomes" id="UP000297472"/>
    </source>
</evidence>
<evidence type="ECO:0000313" key="4">
    <source>
        <dbReference type="EMBL" id="TFD27889.1"/>
    </source>
</evidence>
<dbReference type="PANTHER" id="PTHR43877">
    <property type="entry name" value="AMINOALKYLPHOSPHONATE N-ACETYLTRANSFERASE-RELATED-RELATED"/>
    <property type="match status" value="1"/>
</dbReference>
<reference evidence="4 5" key="1">
    <citation type="submission" date="2019-03" db="EMBL/GenBank/DDBJ databases">
        <title>Genomics of glacier-inhabiting Cryobacterium strains.</title>
        <authorList>
            <person name="Liu Q."/>
            <person name="Xin Y.-H."/>
        </authorList>
    </citation>
    <scope>NUCLEOTIDE SEQUENCE [LARGE SCALE GENOMIC DNA]</scope>
    <source>
        <strain evidence="4 5">TMT1-51</strain>
    </source>
</reference>